<dbReference type="RefSeq" id="XP_014180141.1">
    <property type="nucleotide sequence ID" value="XM_014324666.1"/>
</dbReference>
<dbReference type="GO" id="GO:0008104">
    <property type="term" value="P:intracellular protein localization"/>
    <property type="evidence" value="ECO:0007669"/>
    <property type="project" value="TreeGrafter"/>
</dbReference>
<dbReference type="KEGG" id="tasa:A1Q1_01627"/>
<dbReference type="GeneID" id="25985141"/>
<dbReference type="GO" id="GO:0051286">
    <property type="term" value="C:cell tip"/>
    <property type="evidence" value="ECO:0007669"/>
    <property type="project" value="TreeGrafter"/>
</dbReference>
<dbReference type="PANTHER" id="PTHR47775:SF1">
    <property type="entry name" value="BUD SITE SELECTION PROTEIN 14"/>
    <property type="match status" value="1"/>
</dbReference>
<comment type="caution">
    <text evidence="2">The sequence shown here is derived from an EMBL/GenBank/DDBJ whole genome shotgun (WGS) entry which is preliminary data.</text>
</comment>
<dbReference type="EMBL" id="ALBS01000175">
    <property type="protein sequence ID" value="EJT49269.1"/>
    <property type="molecule type" value="Genomic_DNA"/>
</dbReference>
<dbReference type="Proteomes" id="UP000002748">
    <property type="component" value="Unassembled WGS sequence"/>
</dbReference>
<feature type="compositionally biased region" description="Pro residues" evidence="1">
    <location>
        <begin position="423"/>
        <end position="435"/>
    </location>
</feature>
<dbReference type="VEuPathDB" id="FungiDB:A1Q1_01627"/>
<protein>
    <recommendedName>
        <fullName evidence="4">SH3 domain-containing protein</fullName>
    </recommendedName>
</protein>
<sequence length="621" mass="66739">MAAMVEAPQRPAQHVHMQYEYANGMTVQDDDNSDQDIHAHAHLLGHGDDPMDRDMEEYYTQQDYQNLQAQQNVYNQHMVQYHNDDDADMDDDEMYSDESSEESVLPDENIDFSLVYALLLLLDDANSYWWLVRVLKTEDVGYIPAENVETPYERLARLNKHRNIDIAAPTELEKSTNPSQPRESKLKTLIGWTRRTSRGSLDSEEIENREGRRVIFAPPTYVDHPGVTWSSDEEDDDMEEDEQHFADDEDQELGYEAEPDDGVEWAQDAVEAIRSATDAPQTAANAGDTVSRTTVVAVAGAGVASTAIGAGIASTIVTSTSTPSSASDAETITVDSTRSAAAVAATAPSIVSGTDSTPAQNPQDAQAQPAPVHQAGEPTRQGPPAPTNQGDVVSETPASPTAPGAPAAVASTVTGLSTNAHPAFPPAPERSPSPARPTSLLARTNPTPPPHRAGALSVSPEFDSPALTARDMAAVTPPPPSASISEHPSTPQFTSAGSTETPMTSLSLTRNSPHTTPSTSPTDGRAGSSAQPRAPMWYLSASDVSRLATLVRIRAENEGVQARLTHLEESDEVQHSLYGEKVDTSFLHPDVRSGYVHLQAKLDAFDREIDAILGSLAVPAC</sequence>
<dbReference type="HOGENOM" id="CLU_440184_0_0_1"/>
<dbReference type="SUPFAM" id="SSF50044">
    <property type="entry name" value="SH3-domain"/>
    <property type="match status" value="1"/>
</dbReference>
<dbReference type="InterPro" id="IPR036028">
    <property type="entry name" value="SH3-like_dom_sf"/>
</dbReference>
<feature type="region of interest" description="Disordered" evidence="1">
    <location>
        <begin position="223"/>
        <end position="246"/>
    </location>
</feature>
<dbReference type="PANTHER" id="PTHR47775">
    <property type="entry name" value="BUD SITE SELECTION PROTEIN 14"/>
    <property type="match status" value="1"/>
</dbReference>
<organism evidence="2 3">
    <name type="scientific">Trichosporon asahii var. asahii (strain ATCC 90039 / CBS 2479 / JCM 2466 / KCTC 7840 / NBRC 103889/ NCYC 2677 / UAMH 7654)</name>
    <name type="common">Yeast</name>
    <dbReference type="NCBI Taxonomy" id="1186058"/>
    <lineage>
        <taxon>Eukaryota</taxon>
        <taxon>Fungi</taxon>
        <taxon>Dikarya</taxon>
        <taxon>Basidiomycota</taxon>
        <taxon>Agaricomycotina</taxon>
        <taxon>Tremellomycetes</taxon>
        <taxon>Trichosporonales</taxon>
        <taxon>Trichosporonaceae</taxon>
        <taxon>Trichosporon</taxon>
    </lineage>
</organism>
<feature type="compositionally biased region" description="Acidic residues" evidence="1">
    <location>
        <begin position="231"/>
        <end position="246"/>
    </location>
</feature>
<feature type="region of interest" description="Disordered" evidence="1">
    <location>
        <begin position="346"/>
        <end position="459"/>
    </location>
</feature>
<feature type="compositionally biased region" description="Low complexity" evidence="1">
    <location>
        <begin position="346"/>
        <end position="375"/>
    </location>
</feature>
<feature type="compositionally biased region" description="Polar residues" evidence="1">
    <location>
        <begin position="482"/>
        <end position="511"/>
    </location>
</feature>
<gene>
    <name evidence="2" type="ORF">A1Q1_01627</name>
</gene>
<name>J6EXA1_TRIAS</name>
<dbReference type="AlphaFoldDB" id="J6EXA1"/>
<feature type="region of interest" description="Disordered" evidence="1">
    <location>
        <begin position="472"/>
        <end position="531"/>
    </location>
</feature>
<feature type="compositionally biased region" description="Low complexity" evidence="1">
    <location>
        <begin position="396"/>
        <end position="415"/>
    </location>
</feature>
<evidence type="ECO:0008006" key="4">
    <source>
        <dbReference type="Google" id="ProtNLM"/>
    </source>
</evidence>
<evidence type="ECO:0000313" key="2">
    <source>
        <dbReference type="EMBL" id="EJT49269.1"/>
    </source>
</evidence>
<dbReference type="OrthoDB" id="196165at2759"/>
<proteinExistence type="predicted"/>
<dbReference type="GO" id="GO:0015630">
    <property type="term" value="C:microtubule cytoskeleton"/>
    <property type="evidence" value="ECO:0007669"/>
    <property type="project" value="TreeGrafter"/>
</dbReference>
<accession>J6EXA1</accession>
<dbReference type="GO" id="GO:0030950">
    <property type="term" value="P:establishment or maintenance of actin cytoskeleton polarity"/>
    <property type="evidence" value="ECO:0007669"/>
    <property type="project" value="TreeGrafter"/>
</dbReference>
<reference evidence="2 3" key="1">
    <citation type="journal article" date="2012" name="Eukaryot. Cell">
        <title>Draft genome sequence of CBS 2479, the standard type strain of Trichosporon asahii.</title>
        <authorList>
            <person name="Yang R.Y."/>
            <person name="Li H.T."/>
            <person name="Zhu H."/>
            <person name="Zhou G.P."/>
            <person name="Wang M."/>
            <person name="Wang L."/>
        </authorList>
    </citation>
    <scope>NUCLEOTIDE SEQUENCE [LARGE SCALE GENOMIC DNA]</scope>
    <source>
        <strain evidence="3">ATCC 90039 / CBS 2479 / JCM 2466 / KCTC 7840 / NCYC 2677 / UAMH 7654</strain>
    </source>
</reference>
<evidence type="ECO:0000313" key="3">
    <source>
        <dbReference type="Proteomes" id="UP000002748"/>
    </source>
</evidence>
<evidence type="ECO:0000256" key="1">
    <source>
        <dbReference type="SAM" id="MobiDB-lite"/>
    </source>
</evidence>
<dbReference type="InterPro" id="IPR053039">
    <property type="entry name" value="Polarity_Bud-Selection_Reg"/>
</dbReference>
<feature type="compositionally biased region" description="Low complexity" evidence="1">
    <location>
        <begin position="512"/>
        <end position="522"/>
    </location>
</feature>